<keyword evidence="7" id="KW-0966">Cell projection</keyword>
<keyword evidence="7" id="KW-0969">Cilium</keyword>
<evidence type="ECO:0000313" key="8">
    <source>
        <dbReference type="Proteomes" id="UP000318017"/>
    </source>
</evidence>
<dbReference type="KEGG" id="ahel:Q31a_60160"/>
<sequence>MWDSWLSNSTLPALEQSATFAQKRHMLLAGNIANLDTPGYQTRDISIEDFHASLREAIESKHAPEVYRSPGSNAVLPDQMEKVRDVTKQILYHDGSDVSVEEQVTEISKNQAMHNMSIALMRSQLRTLQAAIRESASV</sequence>
<comment type="subunit">
    <text evidence="6">The basal body constitutes a major portion of the flagellar organelle and consists of a number of rings mounted on a central rod.</text>
</comment>
<dbReference type="PIRSF" id="PIRSF002889">
    <property type="entry name" value="Rod_FlgB"/>
    <property type="match status" value="1"/>
</dbReference>
<evidence type="ECO:0000313" key="7">
    <source>
        <dbReference type="EMBL" id="QDV27623.1"/>
    </source>
</evidence>
<organism evidence="7 8">
    <name type="scientific">Aureliella helgolandensis</name>
    <dbReference type="NCBI Taxonomy" id="2527968"/>
    <lineage>
        <taxon>Bacteria</taxon>
        <taxon>Pseudomonadati</taxon>
        <taxon>Planctomycetota</taxon>
        <taxon>Planctomycetia</taxon>
        <taxon>Pirellulales</taxon>
        <taxon>Pirellulaceae</taxon>
        <taxon>Aureliella</taxon>
    </lineage>
</organism>
<dbReference type="RefSeq" id="WP_145085298.1">
    <property type="nucleotide sequence ID" value="NZ_CP036298.1"/>
</dbReference>
<proteinExistence type="inferred from homology"/>
<comment type="similarity">
    <text evidence="2 6">Belongs to the flagella basal body rod proteins family.</text>
</comment>
<evidence type="ECO:0000256" key="5">
    <source>
        <dbReference type="ARBA" id="ARBA00024934"/>
    </source>
</evidence>
<dbReference type="AlphaFoldDB" id="A0A518GGB5"/>
<reference evidence="7 8" key="1">
    <citation type="submission" date="2019-02" db="EMBL/GenBank/DDBJ databases">
        <title>Deep-cultivation of Planctomycetes and their phenomic and genomic characterization uncovers novel biology.</title>
        <authorList>
            <person name="Wiegand S."/>
            <person name="Jogler M."/>
            <person name="Boedeker C."/>
            <person name="Pinto D."/>
            <person name="Vollmers J."/>
            <person name="Rivas-Marin E."/>
            <person name="Kohn T."/>
            <person name="Peeters S.H."/>
            <person name="Heuer A."/>
            <person name="Rast P."/>
            <person name="Oberbeckmann S."/>
            <person name="Bunk B."/>
            <person name="Jeske O."/>
            <person name="Meyerdierks A."/>
            <person name="Storesund J.E."/>
            <person name="Kallscheuer N."/>
            <person name="Luecker S."/>
            <person name="Lage O.M."/>
            <person name="Pohl T."/>
            <person name="Merkel B.J."/>
            <person name="Hornburger P."/>
            <person name="Mueller R.-W."/>
            <person name="Bruemmer F."/>
            <person name="Labrenz M."/>
            <person name="Spormann A.M."/>
            <person name="Op den Camp H."/>
            <person name="Overmann J."/>
            <person name="Amann R."/>
            <person name="Jetten M.S.M."/>
            <person name="Mascher T."/>
            <person name="Medema M.H."/>
            <person name="Devos D.P."/>
            <person name="Kaster A.-K."/>
            <person name="Ovreas L."/>
            <person name="Rohde M."/>
            <person name="Galperin M.Y."/>
            <person name="Jogler C."/>
        </authorList>
    </citation>
    <scope>NUCLEOTIDE SEQUENCE [LARGE SCALE GENOMIC DNA]</scope>
    <source>
        <strain evidence="7 8">Q31a</strain>
    </source>
</reference>
<evidence type="ECO:0000256" key="6">
    <source>
        <dbReference type="PIRNR" id="PIRNR002889"/>
    </source>
</evidence>
<dbReference type="GO" id="GO:0030694">
    <property type="term" value="C:bacterial-type flagellum basal body, rod"/>
    <property type="evidence" value="ECO:0007669"/>
    <property type="project" value="InterPro"/>
</dbReference>
<comment type="function">
    <text evidence="5 6">Structural component of flagellum, the bacterial motility apparatus. Part of the rod structure of flagellar basal body.</text>
</comment>
<evidence type="ECO:0000256" key="1">
    <source>
        <dbReference type="ARBA" id="ARBA00004117"/>
    </source>
</evidence>
<dbReference type="OrthoDB" id="9792068at2"/>
<gene>
    <name evidence="7" type="primary">flgB</name>
    <name evidence="7" type="ORF">Q31a_60160</name>
</gene>
<dbReference type="GO" id="GO:0071973">
    <property type="term" value="P:bacterial-type flagellum-dependent cell motility"/>
    <property type="evidence" value="ECO:0007669"/>
    <property type="project" value="InterPro"/>
</dbReference>
<evidence type="ECO:0000256" key="3">
    <source>
        <dbReference type="ARBA" id="ARBA00014376"/>
    </source>
</evidence>
<keyword evidence="7" id="KW-0282">Flagellum</keyword>
<dbReference type="EMBL" id="CP036298">
    <property type="protein sequence ID" value="QDV27623.1"/>
    <property type="molecule type" value="Genomic_DNA"/>
</dbReference>
<protein>
    <recommendedName>
        <fullName evidence="3 6">Flagellar basal body rod protein FlgB</fullName>
    </recommendedName>
</protein>
<evidence type="ECO:0000256" key="4">
    <source>
        <dbReference type="ARBA" id="ARBA00023143"/>
    </source>
</evidence>
<dbReference type="InterPro" id="IPR006300">
    <property type="entry name" value="FlgB"/>
</dbReference>
<dbReference type="Proteomes" id="UP000318017">
    <property type="component" value="Chromosome"/>
</dbReference>
<name>A0A518GGB5_9BACT</name>
<keyword evidence="4 6" id="KW-0975">Bacterial flagellum</keyword>
<accession>A0A518GGB5</accession>
<evidence type="ECO:0000256" key="2">
    <source>
        <dbReference type="ARBA" id="ARBA00009677"/>
    </source>
</evidence>
<comment type="subcellular location">
    <subcellularLocation>
        <location evidence="1 6">Bacterial flagellum basal body</location>
    </subcellularLocation>
</comment>
<keyword evidence="8" id="KW-1185">Reference proteome</keyword>